<keyword evidence="3" id="KW-1185">Reference proteome</keyword>
<evidence type="ECO:0000313" key="2">
    <source>
        <dbReference type="EMBL" id="EOB08610.1"/>
    </source>
</evidence>
<proteinExistence type="predicted"/>
<reference evidence="3" key="1">
    <citation type="journal article" date="2013" name="Nat. Genet.">
        <title>The duck genome and transcriptome provide insight into an avian influenza virus reservoir species.</title>
        <authorList>
            <person name="Huang Y."/>
            <person name="Li Y."/>
            <person name="Burt D.W."/>
            <person name="Chen H."/>
            <person name="Zhang Y."/>
            <person name="Qian W."/>
            <person name="Kim H."/>
            <person name="Gan S."/>
            <person name="Zhao Y."/>
            <person name="Li J."/>
            <person name="Yi K."/>
            <person name="Feng H."/>
            <person name="Zhu P."/>
            <person name="Li B."/>
            <person name="Liu Q."/>
            <person name="Fairley S."/>
            <person name="Magor K.E."/>
            <person name="Du Z."/>
            <person name="Hu X."/>
            <person name="Goodman L."/>
            <person name="Tafer H."/>
            <person name="Vignal A."/>
            <person name="Lee T."/>
            <person name="Kim K.W."/>
            <person name="Sheng Z."/>
            <person name="An Y."/>
            <person name="Searle S."/>
            <person name="Herrero J."/>
            <person name="Groenen M.A."/>
            <person name="Crooijmans R.P."/>
            <person name="Faraut T."/>
            <person name="Cai Q."/>
            <person name="Webster R.G."/>
            <person name="Aldridge J.R."/>
            <person name="Warren W.C."/>
            <person name="Bartschat S."/>
            <person name="Kehr S."/>
            <person name="Marz M."/>
            <person name="Stadler P.F."/>
            <person name="Smith J."/>
            <person name="Kraus R.H."/>
            <person name="Zhao Y."/>
            <person name="Ren L."/>
            <person name="Fei J."/>
            <person name="Morisson M."/>
            <person name="Kaiser P."/>
            <person name="Griffin D.K."/>
            <person name="Rao M."/>
            <person name="Pitel F."/>
            <person name="Wang J."/>
            <person name="Li N."/>
        </authorList>
    </citation>
    <scope>NUCLEOTIDE SEQUENCE [LARGE SCALE GENOMIC DNA]</scope>
</reference>
<accession>R0M3C2</accession>
<organism evidence="2 3">
    <name type="scientific">Anas platyrhynchos</name>
    <name type="common">Mallard</name>
    <name type="synonym">Anas boschas</name>
    <dbReference type="NCBI Taxonomy" id="8839"/>
    <lineage>
        <taxon>Eukaryota</taxon>
        <taxon>Metazoa</taxon>
        <taxon>Chordata</taxon>
        <taxon>Craniata</taxon>
        <taxon>Vertebrata</taxon>
        <taxon>Euteleostomi</taxon>
        <taxon>Archelosauria</taxon>
        <taxon>Archosauria</taxon>
        <taxon>Dinosauria</taxon>
        <taxon>Saurischia</taxon>
        <taxon>Theropoda</taxon>
        <taxon>Coelurosauria</taxon>
        <taxon>Aves</taxon>
        <taxon>Neognathae</taxon>
        <taxon>Galloanserae</taxon>
        <taxon>Anseriformes</taxon>
        <taxon>Anatidae</taxon>
        <taxon>Anatinae</taxon>
        <taxon>Anas</taxon>
    </lineage>
</organism>
<name>R0M3C2_ANAPL</name>
<feature type="region of interest" description="Disordered" evidence="1">
    <location>
        <begin position="412"/>
        <end position="472"/>
    </location>
</feature>
<evidence type="ECO:0000256" key="1">
    <source>
        <dbReference type="SAM" id="MobiDB-lite"/>
    </source>
</evidence>
<dbReference type="Proteomes" id="UP000296049">
    <property type="component" value="Unassembled WGS sequence"/>
</dbReference>
<dbReference type="EMBL" id="KB742435">
    <property type="protein sequence ID" value="EOB08610.1"/>
    <property type="molecule type" value="Genomic_DNA"/>
</dbReference>
<sequence>MHVILSLASYTDIGYITVSCRIHIQRCFRDPVKTKTEDVEQGLMGKKVVSVFIHFWRRVKPAISALFWEALLPTPVSFISTRTLCPEELAVHQRDTAPPCLHATHDDFLSCGELLVSHASNGRLAPGSILMLLEQKDMLLGTQMGLTADKLLNIISFHCKQWELMELCIFPDSILKMPKKKMWEFQHPAVQIDVADFTLVLFHSVMFANKGRGNEFQFPVSSLEVWILGQCSSKEVTPVPYVTVQLPWIVLREERYQGVYDTCSAQYRAVNKILFIFETFLVAYASVNALRSTNKLPLSIVSIWSTSLGDKEESQLQTKGIKLRCSVQLSTNGCFSAAETQQTVQEALTELLSVPYCHLQCGKHQRRQEFLHLPMSESELSTANTKPCLLILRYGNIYLQAEIMTVLEEQKENLESKRTTKVVSQADQVKTTDVETGKGKGKGNNNSNSNIKGKGKGKGKERKEPPNPAAQK</sequence>
<gene>
    <name evidence="2" type="ORF">Anapl_05856</name>
</gene>
<protein>
    <submittedName>
        <fullName evidence="2">Uncharacterized protein</fullName>
    </submittedName>
</protein>
<feature type="compositionally biased region" description="Low complexity" evidence="1">
    <location>
        <begin position="443"/>
        <end position="452"/>
    </location>
</feature>
<dbReference type="AlphaFoldDB" id="R0M3C2"/>
<evidence type="ECO:0000313" key="3">
    <source>
        <dbReference type="Proteomes" id="UP000296049"/>
    </source>
</evidence>